<accession>A0A6J2KBI7</accession>
<dbReference type="InterPro" id="IPR038606">
    <property type="entry name" value="To_sf"/>
</dbReference>
<dbReference type="PANTHER" id="PTHR11008">
    <property type="entry name" value="PROTEIN TAKEOUT-LIKE PROTEIN"/>
    <property type="match status" value="1"/>
</dbReference>
<gene>
    <name evidence="3" type="primary">LOC114248586</name>
</gene>
<sequence length="262" mass="29278">MGYRLIRVLFLWATLECVFARHHPIYQTHNGRNESEQMPPTSVCHYSDPEVADCIKGVAEQAKHLLALGIPSLNIQSLEPLKVPSIRLRQHNASNKNFKYDAWLSEVALSGLTNYTVNKLDVYPEDLKVTANISLPRLVMTGDYMVIGEFQMLPVESIGKMAANFSECIIALEALGARVHTRMVIRDAKVRLRCAGPVGANLMEAHSTTDEMEMVTDHIVSMHSEDLAREVQPAIETALAMVLEDIANKFLKHVPAEMVFPN</sequence>
<dbReference type="OrthoDB" id="7370369at2759"/>
<evidence type="ECO:0000313" key="3">
    <source>
        <dbReference type="RefSeq" id="XP_028037669.1"/>
    </source>
</evidence>
<name>A0A6J2KBI7_BOMMA</name>
<keyword evidence="1" id="KW-0732">Signal</keyword>
<dbReference type="SMART" id="SM00700">
    <property type="entry name" value="JHBP"/>
    <property type="match status" value="1"/>
</dbReference>
<protein>
    <submittedName>
        <fullName evidence="3">Uncharacterized protein LOC114248586</fullName>
    </submittedName>
</protein>
<dbReference type="GeneID" id="114248586"/>
<dbReference type="KEGG" id="bman:114248586"/>
<dbReference type="PANTHER" id="PTHR11008:SF41">
    <property type="entry name" value="RE70318P"/>
    <property type="match status" value="1"/>
</dbReference>
<dbReference type="Gene3D" id="3.15.10.30">
    <property type="entry name" value="Haemolymph juvenile hormone binding protein"/>
    <property type="match status" value="1"/>
</dbReference>
<proteinExistence type="predicted"/>
<reference evidence="3" key="1">
    <citation type="submission" date="2025-08" db="UniProtKB">
        <authorList>
            <consortium name="RefSeq"/>
        </authorList>
    </citation>
    <scope>IDENTIFICATION</scope>
    <source>
        <tissue evidence="3">Silk gland</tissue>
    </source>
</reference>
<dbReference type="GO" id="GO:0005615">
    <property type="term" value="C:extracellular space"/>
    <property type="evidence" value="ECO:0007669"/>
    <property type="project" value="TreeGrafter"/>
</dbReference>
<evidence type="ECO:0000256" key="1">
    <source>
        <dbReference type="SAM" id="SignalP"/>
    </source>
</evidence>
<dbReference type="RefSeq" id="XP_028037669.1">
    <property type="nucleotide sequence ID" value="XM_028181868.1"/>
</dbReference>
<feature type="chain" id="PRO_5027112474" evidence="1">
    <location>
        <begin position="21"/>
        <end position="262"/>
    </location>
</feature>
<keyword evidence="2" id="KW-1185">Reference proteome</keyword>
<dbReference type="InterPro" id="IPR010562">
    <property type="entry name" value="Haemolymph_juvenile_hormone-bd"/>
</dbReference>
<feature type="signal peptide" evidence="1">
    <location>
        <begin position="1"/>
        <end position="20"/>
    </location>
</feature>
<organism evidence="2 3">
    <name type="scientific">Bombyx mandarina</name>
    <name type="common">Wild silk moth</name>
    <name type="synonym">Wild silkworm</name>
    <dbReference type="NCBI Taxonomy" id="7092"/>
    <lineage>
        <taxon>Eukaryota</taxon>
        <taxon>Metazoa</taxon>
        <taxon>Ecdysozoa</taxon>
        <taxon>Arthropoda</taxon>
        <taxon>Hexapoda</taxon>
        <taxon>Insecta</taxon>
        <taxon>Pterygota</taxon>
        <taxon>Neoptera</taxon>
        <taxon>Endopterygota</taxon>
        <taxon>Lepidoptera</taxon>
        <taxon>Glossata</taxon>
        <taxon>Ditrysia</taxon>
        <taxon>Bombycoidea</taxon>
        <taxon>Bombycidae</taxon>
        <taxon>Bombycinae</taxon>
        <taxon>Bombyx</taxon>
    </lineage>
</organism>
<dbReference type="Proteomes" id="UP000504629">
    <property type="component" value="Unplaced"/>
</dbReference>
<dbReference type="AlphaFoldDB" id="A0A6J2KBI7"/>
<dbReference type="Pfam" id="PF06585">
    <property type="entry name" value="JHBP"/>
    <property type="match status" value="1"/>
</dbReference>
<evidence type="ECO:0000313" key="2">
    <source>
        <dbReference type="Proteomes" id="UP000504629"/>
    </source>
</evidence>